<dbReference type="Proteomes" id="UP000245468">
    <property type="component" value="Chromosome"/>
</dbReference>
<dbReference type="KEGG" id="psez:HME7025_00068"/>
<proteinExistence type="predicted"/>
<name>A0A2S2DRD5_9BACT</name>
<accession>A0A2S2DRD5</accession>
<organism evidence="1 2">
    <name type="scientific">Aquirufa nivalisilvae</name>
    <dbReference type="NCBI Taxonomy" id="2516557"/>
    <lineage>
        <taxon>Bacteria</taxon>
        <taxon>Pseudomonadati</taxon>
        <taxon>Bacteroidota</taxon>
        <taxon>Cytophagia</taxon>
        <taxon>Cytophagales</taxon>
        <taxon>Flectobacillaceae</taxon>
        <taxon>Aquirufa</taxon>
    </lineage>
</organism>
<gene>
    <name evidence="1" type="ORF">HME7025_00068</name>
</gene>
<evidence type="ECO:0000313" key="1">
    <source>
        <dbReference type="EMBL" id="AWL07953.1"/>
    </source>
</evidence>
<protein>
    <submittedName>
        <fullName evidence="1">Uncharacterized protein</fullName>
    </submittedName>
</protein>
<keyword evidence="2" id="KW-1185">Reference proteome</keyword>
<dbReference type="RefSeq" id="WP_109321732.1">
    <property type="nucleotide sequence ID" value="NZ_CP029346.1"/>
</dbReference>
<evidence type="ECO:0000313" key="2">
    <source>
        <dbReference type="Proteomes" id="UP000245468"/>
    </source>
</evidence>
<dbReference type="Gene3D" id="3.40.1360.10">
    <property type="match status" value="1"/>
</dbReference>
<reference evidence="2" key="1">
    <citation type="submission" date="2018-05" db="EMBL/GenBank/DDBJ databases">
        <title>Pseudarcicella sp. HME7025 Genome sequencing and assembly.</title>
        <authorList>
            <person name="Kim H."/>
            <person name="Kang H."/>
            <person name="Joh K."/>
        </authorList>
    </citation>
    <scope>NUCLEOTIDE SEQUENCE [LARGE SCALE GENOMIC DNA]</scope>
    <source>
        <strain evidence="2">HME7025</strain>
    </source>
</reference>
<dbReference type="EMBL" id="CP029346">
    <property type="protein sequence ID" value="AWL07953.1"/>
    <property type="molecule type" value="Genomic_DNA"/>
</dbReference>
<sequence>MVDVKLDDILAIDGGQSYILSIYPELEPCFANKSKKVKLRDDDKTASTGVYKHRTTGVWMVHDFGGDPDLKATTAFKLCMMVNRCESSEAFKIIAKFYNIELKNSAPAKPTYSSRSVKEGEKPGEVLNLVYKDLEAHEAQLILSKNAWNSIEWAGKRAKTDEERLEFAQKLFQYYRLKSLQSYEQVKSDGSTVHIYNANESFPMFAFDEGTFQKIYKPKSEEKAYRFMYAGKKVDNFIHGIQQHKSVLEQNIKINADRLMNAESHSEAAAENEKAKESLPEKFQEIILVSGGSDAMNLAALGYKVIWMNSETAILDKDAISSIYKLCYDFYNLPDIDKTGRSAAKNLASIYLDIKTIWLPEELAQKSDGKGGKCKDLKDYLKHNNAESFKTLFKDALPFKFWDEMRLFTPSGDPRMRFGRPLYAYEFNNVRGYNFLQMNGFYRYENLKNKEKFDLIKIENNVVTVVQPNDVKDFIHSFLSERRASEDLRNAMYRSVQISENSLSNLKMKDPKFDYFGPDYQYLFFEKTTWKVTKNSIEATKSPDTYVWDYKILKPKELKTPGMEFMPKILSPFFSISENGNKWDLTFCPEEQMPDFMKFIIQTCRIHWKVELETRLELLENSTDATAHFAEYNIPQDQQKHIFSFNTIDSHLEYKKANQFKLDGSLLTDSEIQDQKLAFVNRIFLIGYMLHKYKDQTKTWAGVLMDYRVSEEGASNGRAGKGLFVKGLKAMLDYFHIDGRVPNFLADKHIFGGVNKGNDMIYIEDVGESFNFTELFAKITGSLEVNPKNQMKVTLEEEEFGKFIIDTNFADKYMDGSSKGRKLWSVFSDYYHEDLEHYREVRTPFTELGRRMYSNWDHAEWNQFYNFMAHCLQFYLTVSEQAVKIDPPFANILKRNNLAIMGENFRQWADTFFVDHLDEAIERKVAFENFMQTSNQTKFSSQSFFKKLAAWADFMGYVLNPQHIPGWTKSGDARKHGYIRRSVPAKEYGKHTTVEYIYIQTNQHVKPPSKDDLPF</sequence>
<dbReference type="AlphaFoldDB" id="A0A2S2DRD5"/>
<dbReference type="OrthoDB" id="840343at2"/>